<dbReference type="InterPro" id="IPR050639">
    <property type="entry name" value="SSR_resolvase"/>
</dbReference>
<dbReference type="Proteomes" id="UP000323166">
    <property type="component" value="Unassembled WGS sequence"/>
</dbReference>
<dbReference type="PROSITE" id="PS51736">
    <property type="entry name" value="RECOMBINASES_3"/>
    <property type="match status" value="1"/>
</dbReference>
<protein>
    <submittedName>
        <fullName evidence="2">Site-specific DNA recombinase</fullName>
    </submittedName>
</protein>
<dbReference type="PANTHER" id="PTHR30461:SF23">
    <property type="entry name" value="DNA RECOMBINASE-RELATED"/>
    <property type="match status" value="1"/>
</dbReference>
<dbReference type="AlphaFoldDB" id="A0A5S4ZML0"/>
<name>A0A5S4ZML0_9FIRM</name>
<dbReference type="InterPro" id="IPR036162">
    <property type="entry name" value="Resolvase-like_N_sf"/>
</dbReference>
<dbReference type="GO" id="GO:0003677">
    <property type="term" value="F:DNA binding"/>
    <property type="evidence" value="ECO:0007669"/>
    <property type="project" value="InterPro"/>
</dbReference>
<dbReference type="InterPro" id="IPR006119">
    <property type="entry name" value="Resolv_N"/>
</dbReference>
<keyword evidence="3" id="KW-1185">Reference proteome</keyword>
<feature type="domain" description="Resolvase/invertase-type recombinase catalytic" evidence="1">
    <location>
        <begin position="1"/>
        <end position="135"/>
    </location>
</feature>
<evidence type="ECO:0000313" key="3">
    <source>
        <dbReference type="Proteomes" id="UP000323166"/>
    </source>
</evidence>
<evidence type="ECO:0000313" key="2">
    <source>
        <dbReference type="EMBL" id="TYO92279.1"/>
    </source>
</evidence>
<dbReference type="EMBL" id="VNHM01000030">
    <property type="protein sequence ID" value="TYO92279.1"/>
    <property type="molecule type" value="Genomic_DNA"/>
</dbReference>
<dbReference type="Pfam" id="PF00239">
    <property type="entry name" value="Resolvase"/>
    <property type="match status" value="1"/>
</dbReference>
<organism evidence="2 3">
    <name type="scientific">Desulfallas thermosapovorans DSM 6562</name>
    <dbReference type="NCBI Taxonomy" id="1121431"/>
    <lineage>
        <taxon>Bacteria</taxon>
        <taxon>Bacillati</taxon>
        <taxon>Bacillota</taxon>
        <taxon>Clostridia</taxon>
        <taxon>Eubacteriales</taxon>
        <taxon>Desulfallaceae</taxon>
        <taxon>Desulfallas</taxon>
    </lineage>
</organism>
<accession>A0A5S4ZML0</accession>
<sequence>MRIYNKILLNLSITAQVRACTEYCKRKGYIITKTYTDEARSALTDDRPQFQKSIQDARDGLYDVLVIHKLDRFARNRYDSAFYKRELRRAGVKIESVLEHLDDSPESILLESLLEGLAEYYSGNWTRYPPGRPLR</sequence>
<evidence type="ECO:0000259" key="1">
    <source>
        <dbReference type="PROSITE" id="PS51736"/>
    </source>
</evidence>
<dbReference type="SUPFAM" id="SSF53041">
    <property type="entry name" value="Resolvase-like"/>
    <property type="match status" value="1"/>
</dbReference>
<dbReference type="PANTHER" id="PTHR30461">
    <property type="entry name" value="DNA-INVERTASE FROM LAMBDOID PROPHAGE"/>
    <property type="match status" value="1"/>
</dbReference>
<dbReference type="GO" id="GO:0000150">
    <property type="term" value="F:DNA strand exchange activity"/>
    <property type="evidence" value="ECO:0007669"/>
    <property type="project" value="InterPro"/>
</dbReference>
<dbReference type="Gene3D" id="3.40.50.1390">
    <property type="entry name" value="Resolvase, N-terminal catalytic domain"/>
    <property type="match status" value="1"/>
</dbReference>
<gene>
    <name evidence="2" type="ORF">LX24_02937</name>
</gene>
<dbReference type="CDD" id="cd00338">
    <property type="entry name" value="Ser_Recombinase"/>
    <property type="match status" value="1"/>
</dbReference>
<reference evidence="2 3" key="1">
    <citation type="submission" date="2019-07" db="EMBL/GenBank/DDBJ databases">
        <title>Genomic Encyclopedia of Type Strains, Phase I: the one thousand microbial genomes (KMG-I) project.</title>
        <authorList>
            <person name="Kyrpides N."/>
        </authorList>
    </citation>
    <scope>NUCLEOTIDE SEQUENCE [LARGE SCALE GENOMIC DNA]</scope>
    <source>
        <strain evidence="2 3">DSM 6562</strain>
    </source>
</reference>
<comment type="caution">
    <text evidence="2">The sequence shown here is derived from an EMBL/GenBank/DDBJ whole genome shotgun (WGS) entry which is preliminary data.</text>
</comment>
<proteinExistence type="predicted"/>
<dbReference type="SMART" id="SM00857">
    <property type="entry name" value="Resolvase"/>
    <property type="match status" value="1"/>
</dbReference>